<keyword evidence="2" id="KW-1185">Reference proteome</keyword>
<reference evidence="3" key="1">
    <citation type="submission" date="2022-11" db="UniProtKB">
        <authorList>
            <consortium name="WormBaseParasite"/>
        </authorList>
    </citation>
    <scope>IDENTIFICATION</scope>
</reference>
<keyword evidence="1" id="KW-0812">Transmembrane</keyword>
<dbReference type="Proteomes" id="UP000887564">
    <property type="component" value="Unplaced"/>
</dbReference>
<protein>
    <submittedName>
        <fullName evidence="3">Uncharacterized protein</fullName>
    </submittedName>
</protein>
<evidence type="ECO:0000313" key="3">
    <source>
        <dbReference type="WBParaSite" id="PEQ_0001113801-mRNA-1"/>
    </source>
</evidence>
<name>A0A914RXS9_PAREQ</name>
<dbReference type="AlphaFoldDB" id="A0A914RXS9"/>
<dbReference type="WBParaSite" id="PEQ_0001113801-mRNA-1">
    <property type="protein sequence ID" value="PEQ_0001113801-mRNA-1"/>
    <property type="gene ID" value="PEQ_0001113801"/>
</dbReference>
<organism evidence="2 3">
    <name type="scientific">Parascaris equorum</name>
    <name type="common">Equine roundworm</name>
    <dbReference type="NCBI Taxonomy" id="6256"/>
    <lineage>
        <taxon>Eukaryota</taxon>
        <taxon>Metazoa</taxon>
        <taxon>Ecdysozoa</taxon>
        <taxon>Nematoda</taxon>
        <taxon>Chromadorea</taxon>
        <taxon>Rhabditida</taxon>
        <taxon>Spirurina</taxon>
        <taxon>Ascaridomorpha</taxon>
        <taxon>Ascaridoidea</taxon>
        <taxon>Ascarididae</taxon>
        <taxon>Parascaris</taxon>
    </lineage>
</organism>
<keyword evidence="1" id="KW-0472">Membrane</keyword>
<keyword evidence="1" id="KW-1133">Transmembrane helix</keyword>
<feature type="transmembrane region" description="Helical" evidence="1">
    <location>
        <begin position="356"/>
        <end position="378"/>
    </location>
</feature>
<evidence type="ECO:0000256" key="1">
    <source>
        <dbReference type="SAM" id="Phobius"/>
    </source>
</evidence>
<evidence type="ECO:0000313" key="2">
    <source>
        <dbReference type="Proteomes" id="UP000887564"/>
    </source>
</evidence>
<proteinExistence type="predicted"/>
<sequence length="386" mass="43477">MVMSRRNETVKYDAFFIHFVRPENRALVCFNADTRPSLKVPKRSTHFVGRDFGHERGIEYFARCCSEVDGCCIDAITFGISQQSFIAAIEAAQNSRTIVEEQLALAVNLSSCNEVVLSQRHFVYPSFGIVELVEGWMFVMVDQQQTFDGISLIFCIGAVYLKYTGEADNSIRYDFIHLDVPAEIPLCGFGENLQILAPGAVLDSYCKSYVIVADFDVPSIRWFLLSGTRGEVSMRRHHLMNLPEQIMASAAAVDGLTNLLLESLLYAEHGNVVTSRFIAKHRDTPSEFLSSALMALLSDLFTDLDQYKFVFGHMKTLFNARSHLENFDLGSVIYSLMKCVAVLGIRSVAEHLRKVFFFWSSVCSQVHCVIGLANFFLLEAILRDFT</sequence>
<accession>A0A914RXS9</accession>